<dbReference type="InParanoid" id="B7PUE1"/>
<feature type="compositionally biased region" description="Polar residues" evidence="1">
    <location>
        <begin position="16"/>
        <end position="28"/>
    </location>
</feature>
<protein>
    <submittedName>
        <fullName evidence="2 3">Uncharacterized protein</fullName>
    </submittedName>
</protein>
<sequence length="64" mass="7030">MLKSHADCCVSDENTRTFSGSQTTTSASEPAWMRPWNTGVGSGREIPNHPAGFGWIKLDKSRFS</sequence>
<accession>B7PUE1</accession>
<keyword evidence="4" id="KW-1185">Reference proteome</keyword>
<dbReference type="VEuPathDB" id="VectorBase:ISCW019632"/>
<reference evidence="2 4" key="1">
    <citation type="submission" date="2008-03" db="EMBL/GenBank/DDBJ databases">
        <title>Annotation of Ixodes scapularis.</title>
        <authorList>
            <consortium name="Ixodes scapularis Genome Project Consortium"/>
            <person name="Caler E."/>
            <person name="Hannick L.I."/>
            <person name="Bidwell S."/>
            <person name="Joardar V."/>
            <person name="Thiagarajan M."/>
            <person name="Amedeo P."/>
            <person name="Galinsky K.J."/>
            <person name="Schobel S."/>
            <person name="Inman J."/>
            <person name="Hostetler J."/>
            <person name="Miller J."/>
            <person name="Hammond M."/>
            <person name="Megy K."/>
            <person name="Lawson D."/>
            <person name="Kodira C."/>
            <person name="Sutton G."/>
            <person name="Meyer J."/>
            <person name="Hill C.A."/>
            <person name="Birren B."/>
            <person name="Nene V."/>
            <person name="Collins F."/>
            <person name="Alarcon-Chaidez F."/>
            <person name="Wikel S."/>
            <person name="Strausberg R."/>
        </authorList>
    </citation>
    <scope>NUCLEOTIDE SEQUENCE [LARGE SCALE GENOMIC DNA]</scope>
    <source>
        <strain evidence="4">Wikel</strain>
        <strain evidence="2">Wikel colony</strain>
    </source>
</reference>
<proteinExistence type="predicted"/>
<name>B7PUE1_IXOSC</name>
<dbReference type="HOGENOM" id="CLU_2870090_0_0_1"/>
<organism>
    <name type="scientific">Ixodes scapularis</name>
    <name type="common">Black-legged tick</name>
    <name type="synonym">Deer tick</name>
    <dbReference type="NCBI Taxonomy" id="6945"/>
    <lineage>
        <taxon>Eukaryota</taxon>
        <taxon>Metazoa</taxon>
        <taxon>Ecdysozoa</taxon>
        <taxon>Arthropoda</taxon>
        <taxon>Chelicerata</taxon>
        <taxon>Arachnida</taxon>
        <taxon>Acari</taxon>
        <taxon>Parasitiformes</taxon>
        <taxon>Ixodida</taxon>
        <taxon>Ixodoidea</taxon>
        <taxon>Ixodidae</taxon>
        <taxon>Ixodinae</taxon>
        <taxon>Ixodes</taxon>
    </lineage>
</organism>
<dbReference type="EMBL" id="ABJB010523037">
    <property type="status" value="NOT_ANNOTATED_CDS"/>
    <property type="molecule type" value="Genomic_DNA"/>
</dbReference>
<feature type="region of interest" description="Disordered" evidence="1">
    <location>
        <begin position="13"/>
        <end position="48"/>
    </location>
</feature>
<evidence type="ECO:0000313" key="4">
    <source>
        <dbReference type="Proteomes" id="UP000001555"/>
    </source>
</evidence>
<gene>
    <name evidence="2" type="ORF">IscW_ISCW019632</name>
</gene>
<dbReference type="EnsemblMetazoa" id="ISCW019632-RA">
    <property type="protein sequence ID" value="ISCW019632-PA"/>
    <property type="gene ID" value="ISCW019632"/>
</dbReference>
<dbReference type="Proteomes" id="UP000001555">
    <property type="component" value="Unassembled WGS sequence"/>
</dbReference>
<evidence type="ECO:0000313" key="2">
    <source>
        <dbReference type="EMBL" id="EEC10213.1"/>
    </source>
</evidence>
<dbReference type="PaxDb" id="6945-B7PUE1"/>
<dbReference type="AlphaFoldDB" id="B7PUE1"/>
<dbReference type="VEuPathDB" id="VectorBase:ISCI019632"/>
<reference evidence="3" key="2">
    <citation type="submission" date="2020-05" db="UniProtKB">
        <authorList>
            <consortium name="EnsemblMetazoa"/>
        </authorList>
    </citation>
    <scope>IDENTIFICATION</scope>
    <source>
        <strain evidence="3">wikel</strain>
    </source>
</reference>
<dbReference type="EMBL" id="DS792129">
    <property type="protein sequence ID" value="EEC10213.1"/>
    <property type="molecule type" value="Genomic_DNA"/>
</dbReference>
<evidence type="ECO:0000256" key="1">
    <source>
        <dbReference type="SAM" id="MobiDB-lite"/>
    </source>
</evidence>
<evidence type="ECO:0000313" key="3">
    <source>
        <dbReference type="EnsemblMetazoa" id="ISCW019632-PA"/>
    </source>
</evidence>